<dbReference type="InParanoid" id="A0A1D6G2V7"/>
<gene>
    <name evidence="1" type="ORF">ZEAMMB73_Zm00001d011662</name>
</gene>
<dbReference type="EMBL" id="CM000784">
    <property type="protein sequence ID" value="AQK97699.1"/>
    <property type="molecule type" value="Genomic_DNA"/>
</dbReference>
<accession>A0A1D6G2V7</accession>
<proteinExistence type="predicted"/>
<reference evidence="1" key="1">
    <citation type="submission" date="2015-12" db="EMBL/GenBank/DDBJ databases">
        <title>Update maize B73 reference genome by single molecule sequencing technologies.</title>
        <authorList>
            <consortium name="Maize Genome Sequencing Project"/>
            <person name="Ware D."/>
        </authorList>
    </citation>
    <scope>NUCLEOTIDE SEQUENCE</scope>
    <source>
        <tissue evidence="1">Seedling</tissue>
    </source>
</reference>
<protein>
    <submittedName>
        <fullName evidence="1">Endosomal targeting BRO1-like domain-containing protein</fullName>
    </submittedName>
</protein>
<evidence type="ECO:0000313" key="1">
    <source>
        <dbReference type="EMBL" id="AQK97699.1"/>
    </source>
</evidence>
<sequence>MVSLHFCDMNKVVCHHLRPSKDYLPVLLGLAQQGSVLRHKVQFTWSNQEDNAEANTLLLPRSYGNGYAPRVSEESRHATVDVFLKAAG</sequence>
<organism evidence="1">
    <name type="scientific">Zea mays</name>
    <name type="common">Maize</name>
    <dbReference type="NCBI Taxonomy" id="4577"/>
    <lineage>
        <taxon>Eukaryota</taxon>
        <taxon>Viridiplantae</taxon>
        <taxon>Streptophyta</taxon>
        <taxon>Embryophyta</taxon>
        <taxon>Tracheophyta</taxon>
        <taxon>Spermatophyta</taxon>
        <taxon>Magnoliopsida</taxon>
        <taxon>Liliopsida</taxon>
        <taxon>Poales</taxon>
        <taxon>Poaceae</taxon>
        <taxon>PACMAD clade</taxon>
        <taxon>Panicoideae</taxon>
        <taxon>Andropogonodae</taxon>
        <taxon>Andropogoneae</taxon>
        <taxon>Tripsacinae</taxon>
        <taxon>Zea</taxon>
    </lineage>
</organism>
<name>A0A1D6G2V7_MAIZE</name>